<accession>A0A941HQM7</accession>
<evidence type="ECO:0000313" key="2">
    <source>
        <dbReference type="EMBL" id="MBR0576674.1"/>
    </source>
</evidence>
<gene>
    <name evidence="2" type="ORF">KCG48_10020</name>
</gene>
<feature type="transmembrane region" description="Helical" evidence="1">
    <location>
        <begin position="343"/>
        <end position="361"/>
    </location>
</feature>
<feature type="transmembrane region" description="Helical" evidence="1">
    <location>
        <begin position="113"/>
        <end position="131"/>
    </location>
</feature>
<keyword evidence="3" id="KW-1185">Reference proteome</keyword>
<sequence length="577" mass="65824">MKLTRKIKDQFAGLGESAARYPITALLSFALMIILITLSERNIRGYYENETLTRISMTFALGLPLSVSLKHLVERFTKRGSGLLLLIPVNAVLLGAYYFFFTKDMNATDYMRYAGTLFFLLVTVFFTLKIRRNEKYEVYVMRIFSGFFLTVLYAGVLYLGVAAIIFTINSLFDAEIDSKYYLYVFFFTAFVFGMLMLLSKLPKEEETFEGSVYSKGLKVLVLYIVIPLITIYTGILYVYFAKILFTQVWPRGLVSNLVLWYSVLSAAVIFFITPILEENKVAMLFRTWFPRISFPILAMMFVSIGIRIRQYGFTEPRYFVVLLGIWVALIMGYYVARRQLKNTFVPMSLAVFVLLSMYGPLSAFNVSANSQNARLTALLEKNSMLVSGEVVPGKEVSTDDKRDISSIVLYFSERGFEKLSYLPEDFQFQDFNKVFGFDPFADNYFPGQRYLYLHAEPNNKGIDIAGYDLYFPLATYQAAASEKPGIEASLSSADQIIRLKDQDQVIFEVSIAKELQAFLDTYGENDGKKVLSYDDLSFLVEDKGIKAKVIVRDLSATIQTDTPRYESIDLILLVDLP</sequence>
<feature type="transmembrane region" description="Helical" evidence="1">
    <location>
        <begin position="81"/>
        <end position="101"/>
    </location>
</feature>
<name>A0A941HQM7_9CLOT</name>
<feature type="transmembrane region" description="Helical" evidence="1">
    <location>
        <begin position="180"/>
        <end position="198"/>
    </location>
</feature>
<feature type="transmembrane region" description="Helical" evidence="1">
    <location>
        <begin position="143"/>
        <end position="168"/>
    </location>
</feature>
<dbReference type="EMBL" id="JAGSCS010000013">
    <property type="protein sequence ID" value="MBR0576674.1"/>
    <property type="molecule type" value="Genomic_DNA"/>
</dbReference>
<dbReference type="InterPro" id="IPR025291">
    <property type="entry name" value="DUF4153"/>
</dbReference>
<dbReference type="AlphaFoldDB" id="A0A941HQM7"/>
<organism evidence="2 3">
    <name type="scientific">Proteiniclasticum sediminis</name>
    <dbReference type="NCBI Taxonomy" id="2804028"/>
    <lineage>
        <taxon>Bacteria</taxon>
        <taxon>Bacillati</taxon>
        <taxon>Bacillota</taxon>
        <taxon>Clostridia</taxon>
        <taxon>Eubacteriales</taxon>
        <taxon>Clostridiaceae</taxon>
        <taxon>Proteiniclasticum</taxon>
    </lineage>
</organism>
<feature type="transmembrane region" description="Helical" evidence="1">
    <location>
        <begin position="288"/>
        <end position="306"/>
    </location>
</feature>
<evidence type="ECO:0000256" key="1">
    <source>
        <dbReference type="SAM" id="Phobius"/>
    </source>
</evidence>
<dbReference type="Pfam" id="PF13687">
    <property type="entry name" value="DUF4153"/>
    <property type="match status" value="1"/>
</dbReference>
<feature type="transmembrane region" description="Helical" evidence="1">
    <location>
        <begin position="259"/>
        <end position="276"/>
    </location>
</feature>
<dbReference type="RefSeq" id="WP_211801965.1">
    <property type="nucleotide sequence ID" value="NZ_JAGSCS010000013.1"/>
</dbReference>
<feature type="transmembrane region" description="Helical" evidence="1">
    <location>
        <begin position="51"/>
        <end position="69"/>
    </location>
</feature>
<keyword evidence="1" id="KW-1133">Transmembrane helix</keyword>
<keyword evidence="1" id="KW-0812">Transmembrane</keyword>
<dbReference type="Proteomes" id="UP000675379">
    <property type="component" value="Unassembled WGS sequence"/>
</dbReference>
<feature type="transmembrane region" description="Helical" evidence="1">
    <location>
        <begin position="21"/>
        <end position="39"/>
    </location>
</feature>
<reference evidence="2" key="1">
    <citation type="submission" date="2021-04" db="EMBL/GenBank/DDBJ databases">
        <title>Proteiniclasticum sedimins sp. nov., an obligate anaerobic bacterium isolated from anaerobic sludge.</title>
        <authorList>
            <person name="Liu J."/>
        </authorList>
    </citation>
    <scope>NUCLEOTIDE SEQUENCE</scope>
    <source>
        <strain evidence="2">BAD-10</strain>
    </source>
</reference>
<evidence type="ECO:0000313" key="3">
    <source>
        <dbReference type="Proteomes" id="UP000675379"/>
    </source>
</evidence>
<feature type="transmembrane region" description="Helical" evidence="1">
    <location>
        <begin position="318"/>
        <end position="336"/>
    </location>
</feature>
<proteinExistence type="predicted"/>
<feature type="transmembrane region" description="Helical" evidence="1">
    <location>
        <begin position="219"/>
        <end position="239"/>
    </location>
</feature>
<protein>
    <submittedName>
        <fullName evidence="2">DUF4153 domain-containing protein</fullName>
    </submittedName>
</protein>
<comment type="caution">
    <text evidence="2">The sequence shown here is derived from an EMBL/GenBank/DDBJ whole genome shotgun (WGS) entry which is preliminary data.</text>
</comment>
<keyword evidence="1" id="KW-0472">Membrane</keyword>